<name>J3A3U0_9EURY</name>
<dbReference type="GO" id="GO:0009269">
    <property type="term" value="P:response to desiccation"/>
    <property type="evidence" value="ECO:0007669"/>
    <property type="project" value="InterPro"/>
</dbReference>
<protein>
    <recommendedName>
        <fullName evidence="2">Water stress and hypersensitive response domain-containing protein</fullName>
    </recommendedName>
</protein>
<feature type="region of interest" description="Disordered" evidence="1">
    <location>
        <begin position="315"/>
        <end position="382"/>
    </location>
</feature>
<proteinExistence type="predicted"/>
<gene>
    <name evidence="3" type="ORF">HSB1_06810</name>
</gene>
<feature type="domain" description="Water stress and hypersensitive response" evidence="2">
    <location>
        <begin position="33"/>
        <end position="151"/>
    </location>
</feature>
<evidence type="ECO:0000256" key="1">
    <source>
        <dbReference type="SAM" id="MobiDB-lite"/>
    </source>
</evidence>
<dbReference type="SMART" id="SM00769">
    <property type="entry name" value="WHy"/>
    <property type="match status" value="2"/>
</dbReference>
<dbReference type="InterPro" id="IPR013990">
    <property type="entry name" value="WHy-dom"/>
</dbReference>
<evidence type="ECO:0000259" key="2">
    <source>
        <dbReference type="SMART" id="SM00769"/>
    </source>
</evidence>
<reference evidence="3 4" key="1">
    <citation type="journal article" date="2012" name="J. Bacteriol.">
        <title>Draft Genome Sequence of the Extremely Halophilic Archaeon Halogranum salarium B-1T.</title>
        <authorList>
            <person name="Kim K.K."/>
            <person name="Lee K.C."/>
            <person name="Lee J.S."/>
        </authorList>
    </citation>
    <scope>NUCLEOTIDE SEQUENCE [LARGE SCALE GENOMIC DNA]</scope>
    <source>
        <strain evidence="3 4">B-1</strain>
    </source>
</reference>
<dbReference type="Pfam" id="PF03168">
    <property type="entry name" value="LEA_2"/>
    <property type="match status" value="2"/>
</dbReference>
<dbReference type="InterPro" id="IPR004864">
    <property type="entry name" value="LEA_2"/>
</dbReference>
<evidence type="ECO:0000313" key="4">
    <source>
        <dbReference type="Proteomes" id="UP000007813"/>
    </source>
</evidence>
<dbReference type="eggNOG" id="arCOG03787">
    <property type="taxonomic scope" value="Archaea"/>
</dbReference>
<dbReference type="Gene3D" id="2.60.40.10">
    <property type="entry name" value="Immunoglobulins"/>
    <property type="match status" value="2"/>
</dbReference>
<comment type="caution">
    <text evidence="3">The sequence shown here is derived from an EMBL/GenBank/DDBJ whole genome shotgun (WGS) entry which is preliminary data.</text>
</comment>
<dbReference type="Proteomes" id="UP000007813">
    <property type="component" value="Unassembled WGS sequence"/>
</dbReference>
<dbReference type="OrthoDB" id="105458at2157"/>
<sequence length="382" mass="40606">MFGKLKVGIIVVVLLVGTLGGAVALGAVGTPSVSGVENRFGGVNETSTVIESDLHVSNPNPLGVALGGLSADYAVSMNGIEMAHGVKSGVDIDRGNSTLPFSTTMDNERIPAWWVSHIRNGESTTVTVDASVHSSLLDYSFGAPKVERTVETDLISAFNSTETRPVNADAPVVSDPVLYVNETSAQWGDVNESVTPIDMDFTMYNPKTFPVPVSEIGYTITMNDVTVGNGTSAQGYVIPAGGQRTVETRTFVENERLDEWWVTHLERNQRTDLEIDFYAKIRVTGETIRIPLDEMTYTETIETDMFGTKVEATGQTNVTSESDESASTPEPTVTTTSADGGSDSTTPTETPTATPTDTASATSTPESGETTTEDDGLLALGR</sequence>
<feature type="compositionally biased region" description="Polar residues" evidence="1">
    <location>
        <begin position="315"/>
        <end position="331"/>
    </location>
</feature>
<dbReference type="AlphaFoldDB" id="J3A3U0"/>
<dbReference type="EMBL" id="ALJD01000003">
    <property type="protein sequence ID" value="EJN60078.1"/>
    <property type="molecule type" value="Genomic_DNA"/>
</dbReference>
<feature type="domain" description="Water stress and hypersensitive response" evidence="2">
    <location>
        <begin position="180"/>
        <end position="299"/>
    </location>
</feature>
<dbReference type="PATRIC" id="fig|1210908.3.peg.644"/>
<dbReference type="SUPFAM" id="SSF117070">
    <property type="entry name" value="LEA14-like"/>
    <property type="match status" value="2"/>
</dbReference>
<organism evidence="3 4">
    <name type="scientific">Halogranum salarium B-1</name>
    <dbReference type="NCBI Taxonomy" id="1210908"/>
    <lineage>
        <taxon>Archaea</taxon>
        <taxon>Methanobacteriati</taxon>
        <taxon>Methanobacteriota</taxon>
        <taxon>Stenosarchaea group</taxon>
        <taxon>Halobacteria</taxon>
        <taxon>Halobacteriales</taxon>
        <taxon>Haloferacaceae</taxon>
    </lineage>
</organism>
<accession>J3A3U0</accession>
<feature type="compositionally biased region" description="Low complexity" evidence="1">
    <location>
        <begin position="332"/>
        <end position="370"/>
    </location>
</feature>
<evidence type="ECO:0000313" key="3">
    <source>
        <dbReference type="EMBL" id="EJN60078.1"/>
    </source>
</evidence>
<dbReference type="InterPro" id="IPR013783">
    <property type="entry name" value="Ig-like_fold"/>
</dbReference>
<dbReference type="RefSeq" id="WP_009365790.1">
    <property type="nucleotide sequence ID" value="NZ_ALJD01000003.1"/>
</dbReference>